<evidence type="ECO:0000313" key="7">
    <source>
        <dbReference type="EMBL" id="KAF9601488.1"/>
    </source>
</evidence>
<dbReference type="GO" id="GO:0005634">
    <property type="term" value="C:nucleus"/>
    <property type="evidence" value="ECO:0007669"/>
    <property type="project" value="InterPro"/>
</dbReference>
<name>A0A835HNV8_9MAGN</name>
<dbReference type="InterPro" id="IPR030397">
    <property type="entry name" value="SEPARIN_core_dom"/>
</dbReference>
<dbReference type="EC" id="3.4.22.49" evidence="2"/>
<protein>
    <recommendedName>
        <fullName evidence="2">separase</fullName>
        <ecNumber evidence="2">3.4.22.49</ecNumber>
    </recommendedName>
</protein>
<dbReference type="Pfam" id="PF03568">
    <property type="entry name" value="Separin_C"/>
    <property type="match status" value="2"/>
</dbReference>
<evidence type="ECO:0000313" key="8">
    <source>
        <dbReference type="Proteomes" id="UP000631114"/>
    </source>
</evidence>
<organism evidence="7 8">
    <name type="scientific">Coptis chinensis</name>
    <dbReference type="NCBI Taxonomy" id="261450"/>
    <lineage>
        <taxon>Eukaryota</taxon>
        <taxon>Viridiplantae</taxon>
        <taxon>Streptophyta</taxon>
        <taxon>Embryophyta</taxon>
        <taxon>Tracheophyta</taxon>
        <taxon>Spermatophyta</taxon>
        <taxon>Magnoliopsida</taxon>
        <taxon>Ranunculales</taxon>
        <taxon>Ranunculaceae</taxon>
        <taxon>Coptidoideae</taxon>
        <taxon>Coptis</taxon>
    </lineage>
</organism>
<dbReference type="InterPro" id="IPR056932">
    <property type="entry name" value="TPR_ESP1_2nd"/>
</dbReference>
<keyword evidence="4" id="KW-0159">Chromosome partition</keyword>
<feature type="region of interest" description="Disordered" evidence="5">
    <location>
        <begin position="1617"/>
        <end position="1652"/>
    </location>
</feature>
<evidence type="ECO:0000256" key="5">
    <source>
        <dbReference type="SAM" id="MobiDB-lite"/>
    </source>
</evidence>
<dbReference type="Pfam" id="PF25113">
    <property type="entry name" value="TPR_ESP1_2nd"/>
    <property type="match status" value="1"/>
</dbReference>
<dbReference type="Proteomes" id="UP000631114">
    <property type="component" value="Unassembled WGS sequence"/>
</dbReference>
<dbReference type="GO" id="GO:0004197">
    <property type="term" value="F:cysteine-type endopeptidase activity"/>
    <property type="evidence" value="ECO:0007669"/>
    <property type="project" value="InterPro"/>
</dbReference>
<dbReference type="PANTHER" id="PTHR12792">
    <property type="entry name" value="EXTRA SPINDLE POLES 1-RELATED"/>
    <property type="match status" value="1"/>
</dbReference>
<dbReference type="GO" id="GO:0005737">
    <property type="term" value="C:cytoplasm"/>
    <property type="evidence" value="ECO:0007669"/>
    <property type="project" value="TreeGrafter"/>
</dbReference>
<comment type="caution">
    <text evidence="7">The sequence shown here is derived from an EMBL/GenBank/DDBJ whole genome shotgun (WGS) entry which is preliminary data.</text>
</comment>
<gene>
    <name evidence="7" type="ORF">IFM89_020255</name>
</gene>
<reference evidence="7 8" key="1">
    <citation type="submission" date="2020-10" db="EMBL/GenBank/DDBJ databases">
        <title>The Coptis chinensis genome and diversification of protoberbering-type alkaloids.</title>
        <authorList>
            <person name="Wang B."/>
            <person name="Shu S."/>
            <person name="Song C."/>
            <person name="Liu Y."/>
        </authorList>
    </citation>
    <scope>NUCLEOTIDE SEQUENCE [LARGE SCALE GENOMIC DNA]</scope>
    <source>
        <strain evidence="7">HL-2020</strain>
        <tissue evidence="7">Leaf</tissue>
    </source>
</reference>
<dbReference type="GO" id="GO:0006508">
    <property type="term" value="P:proteolysis"/>
    <property type="evidence" value="ECO:0007669"/>
    <property type="project" value="InterPro"/>
</dbReference>
<evidence type="ECO:0000256" key="1">
    <source>
        <dbReference type="ARBA" id="ARBA00000451"/>
    </source>
</evidence>
<dbReference type="InterPro" id="IPR056933">
    <property type="entry name" value="TPR_ESP1"/>
</dbReference>
<evidence type="ECO:0000256" key="4">
    <source>
        <dbReference type="ARBA" id="ARBA00022829"/>
    </source>
</evidence>
<evidence type="ECO:0000256" key="3">
    <source>
        <dbReference type="ARBA" id="ARBA00022801"/>
    </source>
</evidence>
<dbReference type="PANTHER" id="PTHR12792:SF0">
    <property type="entry name" value="SEPARIN"/>
    <property type="match status" value="1"/>
</dbReference>
<feature type="domain" description="Peptidase C50" evidence="6">
    <location>
        <begin position="2053"/>
        <end position="2146"/>
    </location>
</feature>
<proteinExistence type="predicted"/>
<evidence type="ECO:0000256" key="2">
    <source>
        <dbReference type="ARBA" id="ARBA00012489"/>
    </source>
</evidence>
<keyword evidence="3" id="KW-0378">Hydrolase</keyword>
<evidence type="ECO:0000259" key="6">
    <source>
        <dbReference type="PROSITE" id="PS51700"/>
    </source>
</evidence>
<dbReference type="Pfam" id="PF25110">
    <property type="entry name" value="TPR_ESP1"/>
    <property type="match status" value="1"/>
</dbReference>
<accession>A0A835HNV8</accession>
<dbReference type="GO" id="GO:0051307">
    <property type="term" value="P:meiotic chromosome separation"/>
    <property type="evidence" value="ECO:0007669"/>
    <property type="project" value="TreeGrafter"/>
</dbReference>
<dbReference type="PROSITE" id="PS51700">
    <property type="entry name" value="SEPARIN"/>
    <property type="match status" value="1"/>
</dbReference>
<dbReference type="GO" id="GO:0072686">
    <property type="term" value="C:mitotic spindle"/>
    <property type="evidence" value="ECO:0007669"/>
    <property type="project" value="TreeGrafter"/>
</dbReference>
<dbReference type="OrthoDB" id="10255632at2759"/>
<dbReference type="EMBL" id="JADFTS010000006">
    <property type="protein sequence ID" value="KAF9601488.1"/>
    <property type="molecule type" value="Genomic_DNA"/>
</dbReference>
<dbReference type="InterPro" id="IPR005314">
    <property type="entry name" value="Peptidase_C50"/>
</dbReference>
<sequence>MYKVCLACSKFLSPYLENKPFKVHVLSLYLVRSYEAWGMYVDAEVESFRILESLRSVYYSPKIEEDTCCLLPDVNLHEDPELASLIVKVVQTIVSCAFKSLRKEDSVYKRVLSLVHQARPWFRLLDSKTFDILHYSLVTKLYSCTVLILEEDVCLDRDLVDLFCMTTITEHLKSSAKNHLLVRASNICLTIISQQRSRSSLIVHILTCMLDFIACDCKVGVKFTVNECLDVVHNIVKKCRCASTDSCRYVGQNLVEIASNFREVSPPFSSILELYAAGLCYTENSLQSSCIGSKGLSSESLITLPICGGDDLLYLNDVLHSLADYFHGGSNSCVSCECSVSCKHEHGRVSFLSYLKALAFFCHSFAELVTSASNTLLLEKKFPTFSPNLTIILDAFQQYFDACHSHFSCRSEREMGNFDYTRGKLHLVVIAALIVSLWMNKNVKKIQKSMDHIELVMSSWWIQLNDAIYISVFLSNIGAEFYKREQMKEASDMLNLCCRSAWTCINNLEARSEALSEEAISHYVTKTCSRSGTLLLALHECGSTDLIEVVITTLSNWSTVANSFENLDGPTNLMRQWVKFVCKDYKDADTCDNAPLVYPRLSKYLKEKNFSTTITTRTTRIILEQELLAYEQMEENYINLCQTMQLKITEILLGEVYVRNDLQRSKVLIKKGRLLRACGIGDLECCIGCLSEAISILSVNQLNVSVESTSNCSQVSDLLAVAYCLRALCTQEVPQPNSKVILEDIQSALELWMSIDRYENFNRELATDYKISLLCCVADLLSVKGHFQLQSDIYTLIIVLLKRKSVPAQKCFAMLWTDRRLSHALCTKPIDEDAILCLAKHFGTCFDPNSIGTWVTCLKDSQPLLLVGFRQKFSLYDSIFTQHGHFPLGSCLGSNVTVGEVKEVASTLNSNVHKTTSNFLLGYLYYDLCERLISSGQLVEALSFAKKALHLRSLLLRDKFVCRFWTAPLKTIDYNHAEVEVLGSVATEVWPNGRSWNIEQCNLSQWSVLRCYLESILQVGVIHEALGNASLAESLFLRGKKISFEEELPIFRVAFASALGDIYCKKQLWDLAKTELTRGREILVNSSTSLISCKLCKLTLGVTIDHRFGDLSRKHSDGTGTSLLNKASNALGLYKKALKKLKLFAWNLESEPNVRMTRSRSRTSYNRNMKFPNEVDSKCFKVSSENSIFGCPSSHCWMDPNMPSRTEVGSTEMTVCNRKNCWKCLLQKVMETENTKDFISMKCEFHRRRLCLRLLTAIGICVGECGRVYEMHEIFWQCIMMLFDQRTFCETFSGSHSLFLEVIGNKWQCDIFATECAAILYNLSWFSLKNIHSGNTCCEFSRIQLPSIVSWLLQAFILSREIPLYFQKVSKLLATVFLLSTSSERFCLPLYPGNTLCGCHWAAFFHQASLGTYFNQQLCDPNVLKLVKPVDFEEPRRDNLPLSIIVNRFPPTEREFKPKVDIPEYRSLPTEHEFMPRLIFQSLQSFSNNAYTRIWVKPLHGNALKEALVTKFVPMNYAQQLYGKLQDLKQDSTTVQDCGQEGRVQANCLKKPVLTIDMESPQLEMNDEAYGDRSEGILTPADTVTVQVGVHMGDFSDYVFCHGRRVFALRNHQPLHKMPSHQIMPPHRSSDWRSKKTFNSSESSSSSGVTHCTVPTETSTKVFNMLRCAPGRIDDLEKFVIDFFRLLPSTTVICISLLGADYASLFMDVLPGHFSSSAWILLSRLNSDNEPLTMLLPSDVIPDYGNRDKNCSTLYEGTDSKNMWFCPWGGTTVDDIAPGFKRILQESYLSSSFSAHTQHEKSLWWTWRRKLNDRLDNFLRCMRMCAGACDVALARQSSYCQRKHDDLVCEIDRCTASQSVSKYIMSLWCRSLEQSWLGPWKCLLLGEPLHSTCLDTALIKMTTFLKCNFELNANQNLLRVILGGSSCISEIEECICQMLVPKCCITRSESCPNKKLNISSFTCAQAKSLSGFLHQLISEATYKLEAEFIERRPVIMVLDSDVQMLPWENLPVLRKEEVYRMPSVGSISALINLTFYYQGQFGGHDATFPSIDPLDAFCLLDPTSNSNCRKGEFEDWLRDQKLKGKVETSSVEELVLALKSHDLFLYFGHGNGTQFLPKDEIEKISSCAATLLMGCSSGSLPFVGCYNPHGIVLSYLLAGSPAIIANLWEVTDKDIQRFGKTVLSACLKERSTLSHECRTLVDELESVSIGSSEVSATRIASKGTKLRNDNINSRCKETTGRRSSIASFMSQAREACVFPFLIGASPVCYGVPTGIRKKDL</sequence>
<comment type="catalytic activity">
    <reaction evidence="1">
        <text>All bonds known to be hydrolyzed by this endopeptidase have arginine in P1 and an acidic residue in P4. P6 is often occupied by an acidic residue or by a hydroxy-amino-acid residue, the phosphorylation of which enhances cleavage.</text>
        <dbReference type="EC" id="3.4.22.49"/>
    </reaction>
</comment>
<keyword evidence="8" id="KW-1185">Reference proteome</keyword>